<gene>
    <name evidence="1" type="primary">76</name>
    <name evidence="1" type="ORF">056SW001B_76</name>
</gene>
<protein>
    <submittedName>
        <fullName evidence="1">Uncharacterized protein</fullName>
    </submittedName>
</protein>
<dbReference type="Proteomes" id="UP000326637">
    <property type="component" value="Segment"/>
</dbReference>
<dbReference type="EMBL" id="MN176230">
    <property type="protein sequence ID" value="QFR56540.1"/>
    <property type="molecule type" value="Genomic_DNA"/>
</dbReference>
<proteinExistence type="predicted"/>
<sequence>MMNYDQSLEVAAGNKRKMYAMVGGLYVTGVSNLTDELALSTRYRKAKTVFKPEHLNWLRENVKDVQFYEIQLQAQSVPVEFTNLVHGNTKGEF</sequence>
<name>A0A5P8PKH4_9CAUD</name>
<keyword evidence="2" id="KW-1185">Reference proteome</keyword>
<reference evidence="1 2" key="1">
    <citation type="submission" date="2019-07" db="EMBL/GenBank/DDBJ databases">
        <authorList>
            <person name="Krukonis G.P."/>
            <person name="Delesalle V.A."/>
        </authorList>
    </citation>
    <scope>NUCLEOTIDE SEQUENCE [LARGE SCALE GENOMIC DNA]</scope>
</reference>
<evidence type="ECO:0000313" key="2">
    <source>
        <dbReference type="Proteomes" id="UP000326637"/>
    </source>
</evidence>
<evidence type="ECO:0000313" key="1">
    <source>
        <dbReference type="EMBL" id="QFR56540.1"/>
    </source>
</evidence>
<organism evidence="1 2">
    <name type="scientific">Bacillus phage 056SW001B</name>
    <dbReference type="NCBI Taxonomy" id="2601663"/>
    <lineage>
        <taxon>Viruses</taxon>
        <taxon>Duplodnaviria</taxon>
        <taxon>Heunggongvirae</taxon>
        <taxon>Uroviricota</taxon>
        <taxon>Caudoviricetes</taxon>
        <taxon>Ehrlichviridae</taxon>
        <taxon>Gettysburgvirus</taxon>
        <taxon>Gettysburgvirus gv056SW001B</taxon>
    </lineage>
</organism>
<accession>A0A5P8PKH4</accession>